<evidence type="ECO:0000256" key="9">
    <source>
        <dbReference type="SAM" id="Phobius"/>
    </source>
</evidence>
<evidence type="ECO:0000313" key="13">
    <source>
        <dbReference type="Proteomes" id="UP001171945"/>
    </source>
</evidence>
<evidence type="ECO:0000256" key="3">
    <source>
        <dbReference type="ARBA" id="ARBA00022448"/>
    </source>
</evidence>
<keyword evidence="4" id="KW-0408">Iron</keyword>
<dbReference type="InterPro" id="IPR027469">
    <property type="entry name" value="Cation_efflux_TMD_sf"/>
</dbReference>
<keyword evidence="8 9" id="KW-0472">Membrane</keyword>
<evidence type="ECO:0000256" key="7">
    <source>
        <dbReference type="ARBA" id="ARBA00022989"/>
    </source>
</evidence>
<feature type="non-terminal residue" evidence="12">
    <location>
        <position position="370"/>
    </location>
</feature>
<dbReference type="InterPro" id="IPR036837">
    <property type="entry name" value="Cation_efflux_CTD_sf"/>
</dbReference>
<dbReference type="PANTHER" id="PTHR43840:SF15">
    <property type="entry name" value="MITOCHONDRIAL METAL TRANSPORTER 1-RELATED"/>
    <property type="match status" value="1"/>
</dbReference>
<feature type="domain" description="Cation efflux protein cytoplasmic" evidence="11">
    <location>
        <begin position="220"/>
        <end position="296"/>
    </location>
</feature>
<protein>
    <submittedName>
        <fullName evidence="12">Cation diffusion facilitator family transporter</fullName>
    </submittedName>
</protein>
<keyword evidence="5 9" id="KW-0812">Transmembrane</keyword>
<dbReference type="PANTHER" id="PTHR43840">
    <property type="entry name" value="MITOCHONDRIAL METAL TRANSPORTER 1-RELATED"/>
    <property type="match status" value="1"/>
</dbReference>
<name>A0ABT7VRH8_9GAMM</name>
<dbReference type="Pfam" id="PF01545">
    <property type="entry name" value="Cation_efflux"/>
    <property type="match status" value="1"/>
</dbReference>
<dbReference type="InterPro" id="IPR050291">
    <property type="entry name" value="CDF_Transporter"/>
</dbReference>
<keyword evidence="6" id="KW-0864">Zinc transport</keyword>
<evidence type="ECO:0000256" key="6">
    <source>
        <dbReference type="ARBA" id="ARBA00022906"/>
    </source>
</evidence>
<accession>A0ABT7VRH8</accession>
<keyword evidence="3" id="KW-0813">Transport</keyword>
<keyword evidence="6" id="KW-0406">Ion transport</keyword>
<evidence type="ECO:0000256" key="2">
    <source>
        <dbReference type="ARBA" id="ARBA00010212"/>
    </source>
</evidence>
<proteinExistence type="inferred from homology"/>
<keyword evidence="6" id="KW-0862">Zinc</keyword>
<feature type="domain" description="Cation efflux protein transmembrane" evidence="10">
    <location>
        <begin position="23"/>
        <end position="216"/>
    </location>
</feature>
<keyword evidence="7 9" id="KW-1133">Transmembrane helix</keyword>
<feature type="transmembrane region" description="Helical" evidence="9">
    <location>
        <begin position="48"/>
        <end position="69"/>
    </location>
</feature>
<evidence type="ECO:0000256" key="5">
    <source>
        <dbReference type="ARBA" id="ARBA00022692"/>
    </source>
</evidence>
<dbReference type="InterPro" id="IPR002524">
    <property type="entry name" value="Cation_efflux"/>
</dbReference>
<keyword evidence="4" id="KW-0410">Iron transport</keyword>
<dbReference type="SUPFAM" id="SSF161111">
    <property type="entry name" value="Cation efflux protein transmembrane domain-like"/>
    <property type="match status" value="1"/>
</dbReference>
<dbReference type="Gene3D" id="3.30.70.1350">
    <property type="entry name" value="Cation efflux protein, cytoplasmic domain"/>
    <property type="match status" value="1"/>
</dbReference>
<comment type="subcellular location">
    <subcellularLocation>
        <location evidence="1">Membrane</location>
        <topology evidence="1">Multi-pass membrane protein</topology>
    </subcellularLocation>
</comment>
<reference evidence="12" key="1">
    <citation type="submission" date="2023-06" db="EMBL/GenBank/DDBJ databases">
        <title>Uncultivated large filamentous bacteria from sulfidic sediments reveal new species and different genomic features in energy metabolism and defense.</title>
        <authorList>
            <person name="Fonseca A."/>
        </authorList>
    </citation>
    <scope>NUCLEOTIDE SEQUENCE</scope>
    <source>
        <strain evidence="12">HSG4</strain>
    </source>
</reference>
<sequence>MLKPSSSKISQEERYIAIRNVTLLAIFLDIVLIIFQVIAGIIGHSQALIAEALHTFSDLISSGITLIAAKYSTQPPDLRHPYGHARFETLATVAVGGLLLLTTAGLLIDAQRRLFDPALLLTPTRITIIVAILSIVVQESLYHYTISIAKRVRSPMLRANAWHHRSDAISAVVALIGVVGSMLGFLWLDILATIVIAIMIGYVGLSLSLPAINELVDTGLPKEELIEIEEIIKSVKGVRSLHQLRTRKMGINILVDIHILVDPRISVSEGHKISTAVRTRLIAEIPEITEVLVHIDVKNDDIAKTISKLPSRDEITARLQQHWQSLEVAGAIEQITLHYLSGQLTIDIYLALTLVQDFKEAQLLSQRFTD</sequence>
<dbReference type="Gene3D" id="1.20.1510.10">
    <property type="entry name" value="Cation efflux protein transmembrane domain"/>
    <property type="match status" value="1"/>
</dbReference>
<dbReference type="SUPFAM" id="SSF160240">
    <property type="entry name" value="Cation efflux protein cytoplasmic domain-like"/>
    <property type="match status" value="1"/>
</dbReference>
<evidence type="ECO:0000256" key="4">
    <source>
        <dbReference type="ARBA" id="ARBA00022496"/>
    </source>
</evidence>
<evidence type="ECO:0000259" key="11">
    <source>
        <dbReference type="Pfam" id="PF16916"/>
    </source>
</evidence>
<dbReference type="NCBIfam" id="TIGR01297">
    <property type="entry name" value="CDF"/>
    <property type="match status" value="1"/>
</dbReference>
<feature type="transmembrane region" description="Helical" evidence="9">
    <location>
        <begin position="168"/>
        <end position="188"/>
    </location>
</feature>
<dbReference type="InterPro" id="IPR058533">
    <property type="entry name" value="Cation_efflux_TM"/>
</dbReference>
<dbReference type="InterPro" id="IPR027470">
    <property type="entry name" value="Cation_efflux_CTD"/>
</dbReference>
<evidence type="ECO:0000313" key="12">
    <source>
        <dbReference type="EMBL" id="MDM8562272.1"/>
    </source>
</evidence>
<feature type="transmembrane region" description="Helical" evidence="9">
    <location>
        <begin position="194"/>
        <end position="212"/>
    </location>
</feature>
<dbReference type="Proteomes" id="UP001171945">
    <property type="component" value="Unassembled WGS sequence"/>
</dbReference>
<gene>
    <name evidence="12" type="ORF">QUF54_02845</name>
</gene>
<evidence type="ECO:0000259" key="10">
    <source>
        <dbReference type="Pfam" id="PF01545"/>
    </source>
</evidence>
<organism evidence="12 13">
    <name type="scientific">Candidatus Marithioploca araucensis</name>
    <dbReference type="NCBI Taxonomy" id="70273"/>
    <lineage>
        <taxon>Bacteria</taxon>
        <taxon>Pseudomonadati</taxon>
        <taxon>Pseudomonadota</taxon>
        <taxon>Gammaproteobacteria</taxon>
        <taxon>Thiotrichales</taxon>
        <taxon>Thiotrichaceae</taxon>
        <taxon>Candidatus Marithioploca</taxon>
    </lineage>
</organism>
<keyword evidence="13" id="KW-1185">Reference proteome</keyword>
<evidence type="ECO:0000256" key="1">
    <source>
        <dbReference type="ARBA" id="ARBA00004141"/>
    </source>
</evidence>
<comment type="similarity">
    <text evidence="2">Belongs to the cation diffusion facilitator (CDF) transporter (TC 2.A.4) family. FieF subfamily.</text>
</comment>
<comment type="caution">
    <text evidence="12">The sequence shown here is derived from an EMBL/GenBank/DDBJ whole genome shotgun (WGS) entry which is preliminary data.</text>
</comment>
<feature type="transmembrane region" description="Helical" evidence="9">
    <location>
        <begin position="90"/>
        <end position="108"/>
    </location>
</feature>
<feature type="transmembrane region" description="Helical" evidence="9">
    <location>
        <begin position="21"/>
        <end position="42"/>
    </location>
</feature>
<feature type="transmembrane region" description="Helical" evidence="9">
    <location>
        <begin position="128"/>
        <end position="147"/>
    </location>
</feature>
<dbReference type="EMBL" id="JAUCGM010000102">
    <property type="protein sequence ID" value="MDM8562272.1"/>
    <property type="molecule type" value="Genomic_DNA"/>
</dbReference>
<evidence type="ECO:0000256" key="8">
    <source>
        <dbReference type="ARBA" id="ARBA00023136"/>
    </source>
</evidence>
<dbReference type="Pfam" id="PF16916">
    <property type="entry name" value="ZT_dimer"/>
    <property type="match status" value="1"/>
</dbReference>